<dbReference type="Gene3D" id="3.90.20.20">
    <property type="match status" value="1"/>
</dbReference>
<dbReference type="GO" id="GO:0000774">
    <property type="term" value="F:adenyl-nucleotide exchange factor activity"/>
    <property type="evidence" value="ECO:0007669"/>
    <property type="project" value="InterPro"/>
</dbReference>
<dbReference type="GO" id="GO:0051087">
    <property type="term" value="F:protein-folding chaperone binding"/>
    <property type="evidence" value="ECO:0007669"/>
    <property type="project" value="InterPro"/>
</dbReference>
<keyword evidence="3" id="KW-0346">Stress response</keyword>
<dbReference type="GO" id="GO:0006457">
    <property type="term" value="P:protein folding"/>
    <property type="evidence" value="ECO:0007669"/>
    <property type="project" value="InterPro"/>
</dbReference>
<gene>
    <name evidence="3" type="primary">grpE</name>
    <name evidence="6" type="ORF">A2127_02505</name>
</gene>
<dbReference type="Pfam" id="PF01025">
    <property type="entry name" value="GrpE"/>
    <property type="match status" value="1"/>
</dbReference>
<comment type="subunit">
    <text evidence="3">Homodimer.</text>
</comment>
<protein>
    <recommendedName>
        <fullName evidence="3">Protein GrpE</fullName>
    </recommendedName>
    <alternativeName>
        <fullName evidence="3">HSP-70 cofactor</fullName>
    </alternativeName>
</protein>
<dbReference type="Proteomes" id="UP000179324">
    <property type="component" value="Unassembled WGS sequence"/>
</dbReference>
<dbReference type="PANTHER" id="PTHR21237:SF23">
    <property type="entry name" value="GRPE PROTEIN HOMOLOG, MITOCHONDRIAL"/>
    <property type="match status" value="1"/>
</dbReference>
<sequence length="178" mass="19820">MEKKPDKKISEEPRKNSEKCEKERDEYLNGWKRAKADFINYKKEEAERFREFAKFSNEALVSELIMVLDSFSLGLAVLSAEGGSASGGENKPAEKGMRLIKNQLEETLKKYGLEKITVKPGDVFDPAFHEGLKEVESVAPPGTIAEGIDIGYALNGKVIRPARVNLSKGQTKTITNNK</sequence>
<dbReference type="AlphaFoldDB" id="A0A1F6BMD2"/>
<comment type="similarity">
    <text evidence="1 3 4">Belongs to the GrpE family.</text>
</comment>
<dbReference type="GO" id="GO:0042803">
    <property type="term" value="F:protein homodimerization activity"/>
    <property type="evidence" value="ECO:0007669"/>
    <property type="project" value="InterPro"/>
</dbReference>
<proteinExistence type="inferred from homology"/>
<evidence type="ECO:0000256" key="2">
    <source>
        <dbReference type="ARBA" id="ARBA00023186"/>
    </source>
</evidence>
<evidence type="ECO:0000256" key="3">
    <source>
        <dbReference type="HAMAP-Rule" id="MF_01151"/>
    </source>
</evidence>
<feature type="region of interest" description="Disordered" evidence="5">
    <location>
        <begin position="1"/>
        <end position="23"/>
    </location>
</feature>
<keyword evidence="3" id="KW-0963">Cytoplasm</keyword>
<dbReference type="InterPro" id="IPR009012">
    <property type="entry name" value="GrpE_head"/>
</dbReference>
<evidence type="ECO:0000313" key="6">
    <source>
        <dbReference type="EMBL" id="OGG38084.1"/>
    </source>
</evidence>
<dbReference type="InterPro" id="IPR013805">
    <property type="entry name" value="GrpE_CC"/>
</dbReference>
<keyword evidence="2 3" id="KW-0143">Chaperone</keyword>
<evidence type="ECO:0000256" key="1">
    <source>
        <dbReference type="ARBA" id="ARBA00009054"/>
    </source>
</evidence>
<name>A0A1F6BMD2_9BACT</name>
<dbReference type="GO" id="GO:0051082">
    <property type="term" value="F:unfolded protein binding"/>
    <property type="evidence" value="ECO:0007669"/>
    <property type="project" value="TreeGrafter"/>
</dbReference>
<comment type="caution">
    <text evidence="6">The sequence shown here is derived from an EMBL/GenBank/DDBJ whole genome shotgun (WGS) entry which is preliminary data.</text>
</comment>
<evidence type="ECO:0000256" key="5">
    <source>
        <dbReference type="SAM" id="MobiDB-lite"/>
    </source>
</evidence>
<evidence type="ECO:0000313" key="7">
    <source>
        <dbReference type="Proteomes" id="UP000179324"/>
    </source>
</evidence>
<dbReference type="PANTHER" id="PTHR21237">
    <property type="entry name" value="GRPE PROTEIN"/>
    <property type="match status" value="1"/>
</dbReference>
<dbReference type="EMBL" id="MFKI01000028">
    <property type="protein sequence ID" value="OGG38084.1"/>
    <property type="molecule type" value="Genomic_DNA"/>
</dbReference>
<comment type="function">
    <text evidence="3">Participates actively in the response to hyperosmotic and heat shock by preventing the aggregation of stress-denatured proteins, in association with DnaK and GrpE. It is the nucleotide exchange factor for DnaK and may function as a thermosensor. Unfolded proteins bind initially to DnaJ; upon interaction with the DnaJ-bound protein, DnaK hydrolyzes its bound ATP, resulting in the formation of a stable complex. GrpE releases ADP from DnaK; ATP binding to DnaK triggers the release of the substrate protein, thus completing the reaction cycle. Several rounds of ATP-dependent interactions between DnaJ, DnaK and GrpE are required for fully efficient folding.</text>
</comment>
<dbReference type="SUPFAM" id="SSF51064">
    <property type="entry name" value="Head domain of nucleotide exchange factor GrpE"/>
    <property type="match status" value="1"/>
</dbReference>
<dbReference type="Gene3D" id="2.30.22.10">
    <property type="entry name" value="Head domain of nucleotide exchange factor GrpE"/>
    <property type="match status" value="1"/>
</dbReference>
<evidence type="ECO:0000256" key="4">
    <source>
        <dbReference type="RuleBase" id="RU004478"/>
    </source>
</evidence>
<reference evidence="6 7" key="1">
    <citation type="journal article" date="2016" name="Nat. Commun.">
        <title>Thousands of microbial genomes shed light on interconnected biogeochemical processes in an aquifer system.</title>
        <authorList>
            <person name="Anantharaman K."/>
            <person name="Brown C.T."/>
            <person name="Hug L.A."/>
            <person name="Sharon I."/>
            <person name="Castelle C.J."/>
            <person name="Probst A.J."/>
            <person name="Thomas B.C."/>
            <person name="Singh A."/>
            <person name="Wilkins M.J."/>
            <person name="Karaoz U."/>
            <person name="Brodie E.L."/>
            <person name="Williams K.H."/>
            <person name="Hubbard S.S."/>
            <person name="Banfield J.F."/>
        </authorList>
    </citation>
    <scope>NUCLEOTIDE SEQUENCE [LARGE SCALE GENOMIC DNA]</scope>
</reference>
<dbReference type="HAMAP" id="MF_01151">
    <property type="entry name" value="GrpE"/>
    <property type="match status" value="1"/>
</dbReference>
<dbReference type="InterPro" id="IPR000740">
    <property type="entry name" value="GrpE"/>
</dbReference>
<accession>A0A1F6BMD2</accession>
<dbReference type="PRINTS" id="PR00773">
    <property type="entry name" value="GRPEPROTEIN"/>
</dbReference>
<comment type="subcellular location">
    <subcellularLocation>
        <location evidence="3">Cytoplasm</location>
    </subcellularLocation>
</comment>
<organism evidence="6 7">
    <name type="scientific">Candidatus Jorgensenbacteria bacterium GWC1_48_12</name>
    <dbReference type="NCBI Taxonomy" id="1798469"/>
    <lineage>
        <taxon>Bacteria</taxon>
        <taxon>Candidatus Joergenseniibacteriota</taxon>
    </lineage>
</organism>
<dbReference type="SUPFAM" id="SSF58014">
    <property type="entry name" value="Coiled-coil domain of nucleotide exchange factor GrpE"/>
    <property type="match status" value="1"/>
</dbReference>
<dbReference type="GO" id="GO:0005737">
    <property type="term" value="C:cytoplasm"/>
    <property type="evidence" value="ECO:0007669"/>
    <property type="project" value="UniProtKB-SubCell"/>
</dbReference>
<dbReference type="CDD" id="cd00446">
    <property type="entry name" value="GrpE"/>
    <property type="match status" value="1"/>
</dbReference>